<reference evidence="8 9" key="1">
    <citation type="submission" date="2022-01" db="EMBL/GenBank/DDBJ databases">
        <title>Draft genome sequence of Sabulilitoribacter multivorans KCTC 32326.</title>
        <authorList>
            <person name="Oh J.-S."/>
        </authorList>
    </citation>
    <scope>NUCLEOTIDE SEQUENCE [LARGE SCALE GENOMIC DNA]</scope>
    <source>
        <strain evidence="8 9">M-M16</strain>
    </source>
</reference>
<evidence type="ECO:0000313" key="8">
    <source>
        <dbReference type="EMBL" id="MCF7559734.1"/>
    </source>
</evidence>
<dbReference type="InterPro" id="IPR001917">
    <property type="entry name" value="Aminotrans_II_pyridoxalP_BS"/>
</dbReference>
<organism evidence="8 9">
    <name type="scientific">Flaviramulus multivorans</name>
    <dbReference type="NCBI Taxonomy" id="1304750"/>
    <lineage>
        <taxon>Bacteria</taxon>
        <taxon>Pseudomonadati</taxon>
        <taxon>Bacteroidota</taxon>
        <taxon>Flavobacteriia</taxon>
        <taxon>Flavobacteriales</taxon>
        <taxon>Flavobacteriaceae</taxon>
        <taxon>Flaviramulus</taxon>
    </lineage>
</organism>
<dbReference type="RefSeq" id="WP_237230400.1">
    <property type="nucleotide sequence ID" value="NZ_JAKKDV010000001.1"/>
</dbReference>
<keyword evidence="9" id="KW-1185">Reference proteome</keyword>
<comment type="similarity">
    <text evidence="3">Belongs to the class-II pyridoxal-phosphate-dependent aminotransferase family. BioF subfamily.</text>
</comment>
<dbReference type="PANTHER" id="PTHR13693">
    <property type="entry name" value="CLASS II AMINOTRANSFERASE/8-AMINO-7-OXONONANOATE SYNTHASE"/>
    <property type="match status" value="1"/>
</dbReference>
<evidence type="ECO:0000256" key="3">
    <source>
        <dbReference type="ARBA" id="ARBA00010008"/>
    </source>
</evidence>
<comment type="cofactor">
    <cofactor evidence="1 6">
        <name>pyridoxal 5'-phosphate</name>
        <dbReference type="ChEBI" id="CHEBI:597326"/>
    </cofactor>
</comment>
<comment type="pathway">
    <text evidence="2">Lipid metabolism.</text>
</comment>
<evidence type="ECO:0000256" key="5">
    <source>
        <dbReference type="ARBA" id="ARBA00022898"/>
    </source>
</evidence>
<dbReference type="InterPro" id="IPR004839">
    <property type="entry name" value="Aminotransferase_I/II_large"/>
</dbReference>
<keyword evidence="4" id="KW-0808">Transferase</keyword>
<proteinExistence type="inferred from homology"/>
<evidence type="ECO:0000313" key="9">
    <source>
        <dbReference type="Proteomes" id="UP001200022"/>
    </source>
</evidence>
<evidence type="ECO:0000256" key="1">
    <source>
        <dbReference type="ARBA" id="ARBA00001933"/>
    </source>
</evidence>
<protein>
    <submittedName>
        <fullName evidence="8">8-amino-7-oxononanoate synthase</fullName>
    </submittedName>
</protein>
<keyword evidence="5 6" id="KW-0663">Pyridoxal phosphate</keyword>
<accession>A0ABS9IG54</accession>
<dbReference type="PANTHER" id="PTHR13693:SF77">
    <property type="entry name" value="8-AMINO-7-OXONONANOATE SYNTHASE"/>
    <property type="match status" value="1"/>
</dbReference>
<dbReference type="Gene3D" id="3.40.640.10">
    <property type="entry name" value="Type I PLP-dependent aspartate aminotransferase-like (Major domain)"/>
    <property type="match status" value="1"/>
</dbReference>
<dbReference type="EMBL" id="JAKKDV010000001">
    <property type="protein sequence ID" value="MCF7559734.1"/>
    <property type="molecule type" value="Genomic_DNA"/>
</dbReference>
<evidence type="ECO:0000256" key="4">
    <source>
        <dbReference type="ARBA" id="ARBA00022679"/>
    </source>
</evidence>
<dbReference type="Gene3D" id="3.90.1150.10">
    <property type="entry name" value="Aspartate Aminotransferase, domain 1"/>
    <property type="match status" value="1"/>
</dbReference>
<evidence type="ECO:0000259" key="7">
    <source>
        <dbReference type="Pfam" id="PF00155"/>
    </source>
</evidence>
<dbReference type="InterPro" id="IPR015424">
    <property type="entry name" value="PyrdxlP-dep_Trfase"/>
</dbReference>
<dbReference type="Proteomes" id="UP001200022">
    <property type="component" value="Unassembled WGS sequence"/>
</dbReference>
<comment type="caution">
    <text evidence="8">The sequence shown here is derived from an EMBL/GenBank/DDBJ whole genome shotgun (WGS) entry which is preliminary data.</text>
</comment>
<evidence type="ECO:0000256" key="2">
    <source>
        <dbReference type="ARBA" id="ARBA00005189"/>
    </source>
</evidence>
<dbReference type="PROSITE" id="PS00599">
    <property type="entry name" value="AA_TRANSFER_CLASS_2"/>
    <property type="match status" value="1"/>
</dbReference>
<dbReference type="InterPro" id="IPR015421">
    <property type="entry name" value="PyrdxlP-dep_Trfase_major"/>
</dbReference>
<name>A0ABS9IG54_9FLAO</name>
<dbReference type="Pfam" id="PF00155">
    <property type="entry name" value="Aminotran_1_2"/>
    <property type="match status" value="1"/>
</dbReference>
<evidence type="ECO:0000256" key="6">
    <source>
        <dbReference type="RuleBase" id="RU003693"/>
    </source>
</evidence>
<gene>
    <name evidence="8" type="ORF">L3X39_03725</name>
</gene>
<dbReference type="SUPFAM" id="SSF53383">
    <property type="entry name" value="PLP-dependent transferases"/>
    <property type="match status" value="1"/>
</dbReference>
<dbReference type="InterPro" id="IPR050087">
    <property type="entry name" value="AON_synthase_class-II"/>
</dbReference>
<sequence>MFPKKPLQKLENRKASNALRELKTHTYLIDFSSNDYLGFSKSELIFNEAHKFLVGHNITENGATGSRLLSGNHPLFNIVESMISSFHKSESALIFNSGYDANVGFFSCVPQRGDIILYDEYIHASIRDGISLSNAKACKFKHNDLESLNEMLNRLPYDNVYIITESVFSMDGDSPDLTAIAEISKKNNAFLVIDEAHAIGVFGERGAGLVQDLNLEHIVFARIVTFGKALGCHGAAILGSEELKHYLVNFARSFIYTTALPPHSLATIHTAYHQLIENSNKNKLHENISFFKSEMVKNKLDHTFIESNSAIQSCIISGNEKVKTISKNLQDHGFDVKPILSPTVPVGQERLRFCLHGYNSEQEISKVLELLTTFVS</sequence>
<dbReference type="InterPro" id="IPR015422">
    <property type="entry name" value="PyrdxlP-dep_Trfase_small"/>
</dbReference>
<feature type="domain" description="Aminotransferase class I/classII large" evidence="7">
    <location>
        <begin position="28"/>
        <end position="368"/>
    </location>
</feature>